<evidence type="ECO:0000256" key="1">
    <source>
        <dbReference type="ARBA" id="ARBA00022448"/>
    </source>
</evidence>
<dbReference type="GO" id="GO:0005886">
    <property type="term" value="C:plasma membrane"/>
    <property type="evidence" value="ECO:0007669"/>
    <property type="project" value="TreeGrafter"/>
</dbReference>
<protein>
    <submittedName>
        <fullName evidence="3">MATE family efflux transporter</fullName>
    </submittedName>
</protein>
<dbReference type="GO" id="GO:0042910">
    <property type="term" value="F:xenobiotic transmembrane transporter activity"/>
    <property type="evidence" value="ECO:0007669"/>
    <property type="project" value="InterPro"/>
</dbReference>
<dbReference type="PRINTS" id="PR00173">
    <property type="entry name" value="EDTRNSPORT"/>
</dbReference>
<evidence type="ECO:0000256" key="2">
    <source>
        <dbReference type="SAM" id="Phobius"/>
    </source>
</evidence>
<dbReference type="RefSeq" id="WP_044838480.1">
    <property type="nucleotide sequence ID" value="NZ_CP059733.1"/>
</dbReference>
<feature type="transmembrane region" description="Helical" evidence="2">
    <location>
        <begin position="386"/>
        <end position="406"/>
    </location>
</feature>
<keyword evidence="2" id="KW-0472">Membrane</keyword>
<feature type="transmembrane region" description="Helical" evidence="2">
    <location>
        <begin position="158"/>
        <end position="177"/>
    </location>
</feature>
<feature type="transmembrane region" description="Helical" evidence="2">
    <location>
        <begin position="48"/>
        <end position="69"/>
    </location>
</feature>
<feature type="transmembrane region" description="Helical" evidence="2">
    <location>
        <begin position="412"/>
        <end position="431"/>
    </location>
</feature>
<dbReference type="InterPro" id="IPR050222">
    <property type="entry name" value="MATE_MdtK"/>
</dbReference>
<proteinExistence type="predicted"/>
<feature type="transmembrane region" description="Helical" evidence="2">
    <location>
        <begin position="351"/>
        <end position="374"/>
    </location>
</feature>
<organism evidence="3 4">
    <name type="scientific">Thalassomonas viridans</name>
    <dbReference type="NCBI Taxonomy" id="137584"/>
    <lineage>
        <taxon>Bacteria</taxon>
        <taxon>Pseudomonadati</taxon>
        <taxon>Pseudomonadota</taxon>
        <taxon>Gammaproteobacteria</taxon>
        <taxon>Alteromonadales</taxon>
        <taxon>Colwelliaceae</taxon>
        <taxon>Thalassomonas</taxon>
    </lineage>
</organism>
<keyword evidence="1" id="KW-0813">Transport</keyword>
<dbReference type="AlphaFoldDB" id="A0AAE9Z6B5"/>
<sequence length="442" mass="46331">MKKLVKLAVPLIISQLVAQLMVLSDLWMMAQISVTTLAAGGLAASVYGFVFILVQSVIGSSANLLAIACGGLRQGQASARQIREIIKGSILLSGLLSLVLLPLFYFLPLLFALAGQEAQIIAIGMQYLDMLKWAMLPTLLLLVARSFAVAFGAGKSVLWVTVASVGLNIILSYGLAFGLDLGVAGIGMGTTIAAVVTALAYMLWLFTRPGFYRYRPWTLWCEYRLATALPLVKIGSAVALATLTEYSLISGAALMAGTLGAVSLAMHQIAMQVLSFSWNIAFGIAQATSMEVGQQFGAGASKAAIKKTAVNGLLLASLCSAAIGLVFICYPGALTALLANEQDALFDELVLILPGVILVTASCLLVDAWQLMALNILRGLKIVTGPAILTAVGYCLAGLPAAWLLMANFQLAGIWAGIGLGLALTGILLLIQLKISVKRLAA</sequence>
<dbReference type="KEGG" id="tvd:SG34_012185"/>
<dbReference type="GO" id="GO:0015297">
    <property type="term" value="F:antiporter activity"/>
    <property type="evidence" value="ECO:0007669"/>
    <property type="project" value="InterPro"/>
</dbReference>
<keyword evidence="2" id="KW-1133">Transmembrane helix</keyword>
<dbReference type="Pfam" id="PF01554">
    <property type="entry name" value="MatE"/>
    <property type="match status" value="2"/>
</dbReference>
<accession>A0AAE9Z6B5</accession>
<dbReference type="PANTHER" id="PTHR43298:SF2">
    <property type="entry name" value="FMN_FAD EXPORTER YEEO-RELATED"/>
    <property type="match status" value="1"/>
</dbReference>
<feature type="transmembrane region" description="Helical" evidence="2">
    <location>
        <begin position="90"/>
        <end position="113"/>
    </location>
</feature>
<reference evidence="3 4" key="2">
    <citation type="journal article" date="2022" name="Mar. Drugs">
        <title>Bioassay-Guided Fractionation Leads to the Detection of Cholic Acid Generated by the Rare Thalassomonas sp.</title>
        <authorList>
            <person name="Pheiffer F."/>
            <person name="Schneider Y.K."/>
            <person name="Hansen E.H."/>
            <person name="Andersen J.H."/>
            <person name="Isaksson J."/>
            <person name="Busche T."/>
            <person name="R C."/>
            <person name="Kalinowski J."/>
            <person name="Zyl L.V."/>
            <person name="Trindade M."/>
        </authorList>
    </citation>
    <scope>NUCLEOTIDE SEQUENCE [LARGE SCALE GENOMIC DNA]</scope>
    <source>
        <strain evidence="3 4">XOM25</strain>
    </source>
</reference>
<name>A0AAE9Z6B5_9GAMM</name>
<dbReference type="InterPro" id="IPR002528">
    <property type="entry name" value="MATE_fam"/>
</dbReference>
<feature type="transmembrane region" description="Helical" evidence="2">
    <location>
        <begin position="312"/>
        <end position="339"/>
    </location>
</feature>
<evidence type="ECO:0000313" key="4">
    <source>
        <dbReference type="Proteomes" id="UP000032352"/>
    </source>
</evidence>
<dbReference type="EMBL" id="CP059733">
    <property type="protein sequence ID" value="WDE07571.1"/>
    <property type="molecule type" value="Genomic_DNA"/>
</dbReference>
<dbReference type="Proteomes" id="UP000032352">
    <property type="component" value="Chromosome"/>
</dbReference>
<reference evidence="3 4" key="1">
    <citation type="journal article" date="2015" name="Genome Announc.">
        <title>Draft Genome Sequences of Marine Isolates of Thalassomonas viridans and Thalassomonas actiniarum.</title>
        <authorList>
            <person name="Olonade I."/>
            <person name="van Zyl L.J."/>
            <person name="Trindade M."/>
        </authorList>
    </citation>
    <scope>NUCLEOTIDE SEQUENCE [LARGE SCALE GENOMIC DNA]</scope>
    <source>
        <strain evidence="3 4">XOM25</strain>
    </source>
</reference>
<dbReference type="PANTHER" id="PTHR43298">
    <property type="entry name" value="MULTIDRUG RESISTANCE PROTEIN NORM-RELATED"/>
    <property type="match status" value="1"/>
</dbReference>
<feature type="transmembrane region" description="Helical" evidence="2">
    <location>
        <begin position="183"/>
        <end position="204"/>
    </location>
</feature>
<gene>
    <name evidence="3" type="ORF">SG34_012185</name>
</gene>
<evidence type="ECO:0000313" key="3">
    <source>
        <dbReference type="EMBL" id="WDE07571.1"/>
    </source>
</evidence>
<feature type="transmembrane region" description="Helical" evidence="2">
    <location>
        <begin position="133"/>
        <end position="151"/>
    </location>
</feature>
<keyword evidence="4" id="KW-1185">Reference proteome</keyword>
<keyword evidence="2" id="KW-0812">Transmembrane</keyword>